<evidence type="ECO:0000256" key="3">
    <source>
        <dbReference type="ARBA" id="ARBA00022679"/>
    </source>
</evidence>
<dbReference type="EMBL" id="JBHUII010000004">
    <property type="protein sequence ID" value="MFD2205631.1"/>
    <property type="molecule type" value="Genomic_DNA"/>
</dbReference>
<dbReference type="InterPro" id="IPR003594">
    <property type="entry name" value="HATPase_dom"/>
</dbReference>
<reference evidence="7" key="1">
    <citation type="journal article" date="2019" name="Int. J. Syst. Evol. Microbiol.">
        <title>The Global Catalogue of Microorganisms (GCM) 10K type strain sequencing project: providing services to taxonomists for standard genome sequencing and annotation.</title>
        <authorList>
            <consortium name="The Broad Institute Genomics Platform"/>
            <consortium name="The Broad Institute Genome Sequencing Center for Infectious Disease"/>
            <person name="Wu L."/>
            <person name="Ma J."/>
        </authorList>
    </citation>
    <scope>NUCLEOTIDE SEQUENCE [LARGE SCALE GENOMIC DNA]</scope>
    <source>
        <strain evidence="7">CGMCC 4.7192</strain>
    </source>
</reference>
<dbReference type="Gene3D" id="3.30.565.10">
    <property type="entry name" value="Histidine kinase-like ATPase, C-terminal domain"/>
    <property type="match status" value="1"/>
</dbReference>
<keyword evidence="6" id="KW-0067">ATP-binding</keyword>
<organism evidence="6 7">
    <name type="scientific">Kiloniella antarctica</name>
    <dbReference type="NCBI Taxonomy" id="1550907"/>
    <lineage>
        <taxon>Bacteria</taxon>
        <taxon>Pseudomonadati</taxon>
        <taxon>Pseudomonadota</taxon>
        <taxon>Alphaproteobacteria</taxon>
        <taxon>Rhodospirillales</taxon>
        <taxon>Kiloniellaceae</taxon>
        <taxon>Kiloniella</taxon>
    </lineage>
</organism>
<evidence type="ECO:0000313" key="6">
    <source>
        <dbReference type="EMBL" id="MFD2205631.1"/>
    </source>
</evidence>
<keyword evidence="7" id="KW-1185">Reference proteome</keyword>
<evidence type="ECO:0000259" key="5">
    <source>
        <dbReference type="Pfam" id="PF02518"/>
    </source>
</evidence>
<keyword evidence="3" id="KW-0808">Transferase</keyword>
<protein>
    <recommendedName>
        <fullName evidence="2">histidine kinase</fullName>
        <ecNumber evidence="2">2.7.13.3</ecNumber>
    </recommendedName>
</protein>
<dbReference type="PRINTS" id="PR00344">
    <property type="entry name" value="BCTRLSENSOR"/>
</dbReference>
<feature type="domain" description="Histidine kinase/HSP90-like ATPase" evidence="5">
    <location>
        <begin position="2"/>
        <end position="43"/>
    </location>
</feature>
<dbReference type="Pfam" id="PF02518">
    <property type="entry name" value="HATPase_c"/>
    <property type="match status" value="1"/>
</dbReference>
<dbReference type="Proteomes" id="UP001597294">
    <property type="component" value="Unassembled WGS sequence"/>
</dbReference>
<dbReference type="PANTHER" id="PTHR43047">
    <property type="entry name" value="TWO-COMPONENT HISTIDINE PROTEIN KINASE"/>
    <property type="match status" value="1"/>
</dbReference>
<dbReference type="InterPro" id="IPR036890">
    <property type="entry name" value="HATPase_C_sf"/>
</dbReference>
<dbReference type="InterPro" id="IPR004358">
    <property type="entry name" value="Sig_transdc_His_kin-like_C"/>
</dbReference>
<evidence type="ECO:0000256" key="2">
    <source>
        <dbReference type="ARBA" id="ARBA00012438"/>
    </source>
</evidence>
<keyword evidence="4" id="KW-0418">Kinase</keyword>
<sequence>MRPGAIPKLFTEFTQADASITRRFEGTGLGLAICKRLVELMGGGNRC</sequence>
<evidence type="ECO:0000256" key="1">
    <source>
        <dbReference type="ARBA" id="ARBA00000085"/>
    </source>
</evidence>
<dbReference type="EC" id="2.7.13.3" evidence="2"/>
<evidence type="ECO:0000256" key="4">
    <source>
        <dbReference type="ARBA" id="ARBA00022777"/>
    </source>
</evidence>
<proteinExistence type="predicted"/>
<dbReference type="SUPFAM" id="SSF55874">
    <property type="entry name" value="ATPase domain of HSP90 chaperone/DNA topoisomerase II/histidine kinase"/>
    <property type="match status" value="1"/>
</dbReference>
<accession>A0ABW5BJJ3</accession>
<dbReference type="PANTHER" id="PTHR43047:SF71">
    <property type="entry name" value="HISTIDINE KINASE CONTAINING CHEY-HOMOLOGOUS RECEIVER DOMAIN-RELATED"/>
    <property type="match status" value="1"/>
</dbReference>
<comment type="caution">
    <text evidence="6">The sequence shown here is derived from an EMBL/GenBank/DDBJ whole genome shotgun (WGS) entry which is preliminary data.</text>
</comment>
<dbReference type="GO" id="GO:0005524">
    <property type="term" value="F:ATP binding"/>
    <property type="evidence" value="ECO:0007669"/>
    <property type="project" value="UniProtKB-KW"/>
</dbReference>
<evidence type="ECO:0000313" key="7">
    <source>
        <dbReference type="Proteomes" id="UP001597294"/>
    </source>
</evidence>
<dbReference type="RefSeq" id="WP_380252247.1">
    <property type="nucleotide sequence ID" value="NZ_JBHUII010000004.1"/>
</dbReference>
<keyword evidence="6" id="KW-0547">Nucleotide-binding</keyword>
<comment type="catalytic activity">
    <reaction evidence="1">
        <text>ATP + protein L-histidine = ADP + protein N-phospho-L-histidine.</text>
        <dbReference type="EC" id="2.7.13.3"/>
    </reaction>
</comment>
<name>A0ABW5BJJ3_9PROT</name>
<gene>
    <name evidence="6" type="ORF">ACFSKO_08420</name>
</gene>